<gene>
    <name evidence="2" type="ORF">J2Z83_000998</name>
</gene>
<dbReference type="EMBL" id="JAGGKX010000003">
    <property type="protein sequence ID" value="MBP1968904.1"/>
    <property type="molecule type" value="Genomic_DNA"/>
</dbReference>
<proteinExistence type="predicted"/>
<dbReference type="SUPFAM" id="SSF51338">
    <property type="entry name" value="Composite domain of metallo-dependent hydrolases"/>
    <property type="match status" value="1"/>
</dbReference>
<dbReference type="InterPro" id="IPR013108">
    <property type="entry name" value="Amidohydro_3"/>
</dbReference>
<dbReference type="Gene3D" id="3.10.310.70">
    <property type="match status" value="1"/>
</dbReference>
<dbReference type="Gene3D" id="2.30.40.10">
    <property type="entry name" value="Urease, subunit C, domain 1"/>
    <property type="match status" value="1"/>
</dbReference>
<dbReference type="PANTHER" id="PTHR22642">
    <property type="entry name" value="IMIDAZOLONEPROPIONASE"/>
    <property type="match status" value="1"/>
</dbReference>
<evidence type="ECO:0000313" key="3">
    <source>
        <dbReference type="Proteomes" id="UP001519345"/>
    </source>
</evidence>
<reference evidence="2 3" key="1">
    <citation type="submission" date="2021-03" db="EMBL/GenBank/DDBJ databases">
        <title>Genomic Encyclopedia of Type Strains, Phase IV (KMG-IV): sequencing the most valuable type-strain genomes for metagenomic binning, comparative biology and taxonomic classification.</title>
        <authorList>
            <person name="Goeker M."/>
        </authorList>
    </citation>
    <scope>NUCLEOTIDE SEQUENCE [LARGE SCALE GENOMIC DNA]</scope>
    <source>
        <strain evidence="2 3">DSM 25609</strain>
    </source>
</reference>
<dbReference type="InterPro" id="IPR032466">
    <property type="entry name" value="Metal_Hydrolase"/>
</dbReference>
<protein>
    <submittedName>
        <fullName evidence="2">Amidohydrolase YtcJ</fullName>
    </submittedName>
</protein>
<dbReference type="Gene3D" id="3.20.20.140">
    <property type="entry name" value="Metal-dependent hydrolases"/>
    <property type="match status" value="1"/>
</dbReference>
<sequence length="555" mass="61592">MIFLREIGNLLRETYSEAERKINMGILWFGGQIYTLETNGSAVEAVFTEGDTIKAVGTYEFLYHACYKQIEKEINLKGKTILPGFIDSHMHIIGHGEKLLRLDLSQMKSAAQVKEALQNRMSNLSEGEWLIGEGWNENQWDDPTIIHKDELDEISTDNPVVLTRVCRHAIIVNSKAMKMANISNQSPDPQGGIIVRDEKGDLSGYLLDTAQELVKQAMPSVSQNYLEQVIKIAVDDLLSKGLVGGHSEDLNYYGGFHKTFHAFTNSIHDKRKFKAHLLVHHEVMGDMVGDNLGYLDGTAYVELGAVKIFADGALGGRTAWLRDDYADDAGNKGVAIHDTEKLEAIVQEARVHGLPIAVHAIGDHAANEVVSIIKKYPLENNARDRIIHGQILNQHTLDMLSDLPVVVDIQPSFVTSDFPWVIDRVGEERLALSYPWKTLLKSNIQCAGGSDAPIEEVNPLLGIQAAVTRKSSLDGEVYNPEEKLSIFEAVRLYTVGSAYAIGQETQRGIIAEGFKADFTILEEDIFQTDPEKINEITVAMTVVDGDIAYKKEPSH</sequence>
<dbReference type="CDD" id="cd01300">
    <property type="entry name" value="YtcJ_like"/>
    <property type="match status" value="1"/>
</dbReference>
<comment type="caution">
    <text evidence="2">The sequence shown here is derived from an EMBL/GenBank/DDBJ whole genome shotgun (WGS) entry which is preliminary data.</text>
</comment>
<dbReference type="InterPro" id="IPR011059">
    <property type="entry name" value="Metal-dep_hydrolase_composite"/>
</dbReference>
<dbReference type="Proteomes" id="UP001519345">
    <property type="component" value="Unassembled WGS sequence"/>
</dbReference>
<dbReference type="PANTHER" id="PTHR22642:SF2">
    <property type="entry name" value="PROTEIN LONG AFTER FAR-RED 3"/>
    <property type="match status" value="1"/>
</dbReference>
<organism evidence="2 3">
    <name type="scientific">Virgibacillus natechei</name>
    <dbReference type="NCBI Taxonomy" id="1216297"/>
    <lineage>
        <taxon>Bacteria</taxon>
        <taxon>Bacillati</taxon>
        <taxon>Bacillota</taxon>
        <taxon>Bacilli</taxon>
        <taxon>Bacillales</taxon>
        <taxon>Bacillaceae</taxon>
        <taxon>Virgibacillus</taxon>
    </lineage>
</organism>
<dbReference type="Pfam" id="PF07969">
    <property type="entry name" value="Amidohydro_3"/>
    <property type="match status" value="1"/>
</dbReference>
<dbReference type="SUPFAM" id="SSF51556">
    <property type="entry name" value="Metallo-dependent hydrolases"/>
    <property type="match status" value="1"/>
</dbReference>
<keyword evidence="3" id="KW-1185">Reference proteome</keyword>
<feature type="domain" description="Amidohydrolase 3" evidence="1">
    <location>
        <begin position="72"/>
        <end position="549"/>
    </location>
</feature>
<dbReference type="RefSeq" id="WP_319961152.1">
    <property type="nucleotide sequence ID" value="NZ_CP110224.1"/>
</dbReference>
<evidence type="ECO:0000313" key="2">
    <source>
        <dbReference type="EMBL" id="MBP1968904.1"/>
    </source>
</evidence>
<evidence type="ECO:0000259" key="1">
    <source>
        <dbReference type="Pfam" id="PF07969"/>
    </source>
</evidence>
<name>A0ABS4IFU3_9BACI</name>
<accession>A0ABS4IFU3</accession>
<dbReference type="InterPro" id="IPR033932">
    <property type="entry name" value="YtcJ-like"/>
</dbReference>